<dbReference type="Gene3D" id="1.10.30.10">
    <property type="entry name" value="High mobility group box domain"/>
    <property type="match status" value="1"/>
</dbReference>
<proteinExistence type="predicted"/>
<dbReference type="SUPFAM" id="SSF47095">
    <property type="entry name" value="HMG-box"/>
    <property type="match status" value="1"/>
</dbReference>
<dbReference type="PANTHER" id="PTHR10270">
    <property type="entry name" value="SOX TRANSCRIPTION FACTOR"/>
    <property type="match status" value="1"/>
</dbReference>
<evidence type="ECO:0000256" key="1">
    <source>
        <dbReference type="ARBA" id="ARBA00023015"/>
    </source>
</evidence>
<feature type="compositionally biased region" description="Low complexity" evidence="6">
    <location>
        <begin position="287"/>
        <end position="305"/>
    </location>
</feature>
<dbReference type="CDD" id="cd22032">
    <property type="entry name" value="HMG-box_SoxF"/>
    <property type="match status" value="1"/>
</dbReference>
<feature type="region of interest" description="Disordered" evidence="6">
    <location>
        <begin position="180"/>
        <end position="253"/>
    </location>
</feature>
<dbReference type="InterPro" id="IPR021934">
    <property type="entry name" value="Sox_C"/>
</dbReference>
<dbReference type="PANTHER" id="PTHR10270:SF317">
    <property type="entry name" value="TRANSCRIPTION FACTOR SOX-15-RELATED"/>
    <property type="match status" value="1"/>
</dbReference>
<feature type="compositionally biased region" description="Low complexity" evidence="6">
    <location>
        <begin position="55"/>
        <end position="68"/>
    </location>
</feature>
<evidence type="ECO:0000256" key="3">
    <source>
        <dbReference type="ARBA" id="ARBA00023163"/>
    </source>
</evidence>
<dbReference type="PROSITE" id="PS50118">
    <property type="entry name" value="HMG_BOX_2"/>
    <property type="match status" value="1"/>
</dbReference>
<accession>A0AAJ7SZY8</accession>
<name>A0AAJ7SZY8_PETMA</name>
<evidence type="ECO:0000256" key="6">
    <source>
        <dbReference type="SAM" id="MobiDB-lite"/>
    </source>
</evidence>
<dbReference type="InterPro" id="IPR050140">
    <property type="entry name" value="SRY-related_HMG-box_TF-like"/>
</dbReference>
<evidence type="ECO:0000259" key="8">
    <source>
        <dbReference type="PROSITE" id="PS51516"/>
    </source>
</evidence>
<dbReference type="RefSeq" id="XP_032808584.1">
    <property type="nucleotide sequence ID" value="XM_032952693.1"/>
</dbReference>
<dbReference type="Proteomes" id="UP001318040">
    <property type="component" value="Chromosome 12"/>
</dbReference>
<dbReference type="Pfam" id="PF00505">
    <property type="entry name" value="HMG_box"/>
    <property type="match status" value="1"/>
</dbReference>
<dbReference type="GO" id="GO:0001228">
    <property type="term" value="F:DNA-binding transcription activator activity, RNA polymerase II-specific"/>
    <property type="evidence" value="ECO:0007669"/>
    <property type="project" value="TreeGrafter"/>
</dbReference>
<dbReference type="InterPro" id="IPR036910">
    <property type="entry name" value="HMG_box_dom_sf"/>
</dbReference>
<feature type="compositionally biased region" description="Gly residues" evidence="6">
    <location>
        <begin position="201"/>
        <end position="222"/>
    </location>
</feature>
<dbReference type="PROSITE" id="PS51516">
    <property type="entry name" value="SOX_C"/>
    <property type="match status" value="1"/>
</dbReference>
<dbReference type="GO" id="GO:0005634">
    <property type="term" value="C:nucleus"/>
    <property type="evidence" value="ECO:0007669"/>
    <property type="project" value="UniProtKB-UniRule"/>
</dbReference>
<feature type="domain" description="HMG box" evidence="7">
    <location>
        <begin position="115"/>
        <end position="183"/>
    </location>
</feature>
<feature type="region of interest" description="Disordered" evidence="6">
    <location>
        <begin position="266"/>
        <end position="305"/>
    </location>
</feature>
<keyword evidence="9" id="KW-1185">Reference proteome</keyword>
<keyword evidence="3" id="KW-0804">Transcription</keyword>
<dbReference type="GO" id="GO:0030154">
    <property type="term" value="P:cell differentiation"/>
    <property type="evidence" value="ECO:0007669"/>
    <property type="project" value="TreeGrafter"/>
</dbReference>
<keyword evidence="1" id="KW-0805">Transcription regulation</keyword>
<feature type="domain" description="Sox C-terminal" evidence="8">
    <location>
        <begin position="353"/>
        <end position="493"/>
    </location>
</feature>
<sequence>MSSPDVGYMSDDQTNLHHHPLHHLQTHQHQQRQRHHHLLHLQQQTPLVSSAALWPGGAAPRASPSPGQVGPGSSPGTGPRGVQAVTEVAKRTQEGGGGASGGSSSKTQQQGEPRIPRPMNAFMVWAKDERRRLAKQNPDLHNAELSKMLGKSWRALTPESRRPCVEEAERLRLLHLSEHPDYKYRPRRKKQPKRLPHSAKRGGGGAQPGAGGPGDGTRGPGGPASLSSLPPPPPLPPGFGHREQRQHQQQQGVVHYRELQPAPLHYTQQQQQRAPCGLPTPERSPPADDSSSASSPASSVSSSSAYPPTMYLGAHLHPDYYATAAMGHGYPAAESAAPAPLYGYHQLGACSDGGSYQGQEVGASSQQIHASPYHGGGSGGGGSAHCALYALHGVGTDPTAFSFGQPSPPPEPPRASHSQVLEVLEPFGQYLEEVDRSELDQYLMLAPCAEVAVSASCSTPIQNSTSSSTCLSGESNLISALSSATAVYNNYYS</sequence>
<dbReference type="KEGG" id="pmrn:116941541"/>
<reference evidence="10" key="1">
    <citation type="submission" date="2025-08" db="UniProtKB">
        <authorList>
            <consortium name="RefSeq"/>
        </authorList>
    </citation>
    <scope>IDENTIFICATION</scope>
    <source>
        <tissue evidence="10">Sperm</tissue>
    </source>
</reference>
<evidence type="ECO:0000313" key="9">
    <source>
        <dbReference type="Proteomes" id="UP001318040"/>
    </source>
</evidence>
<dbReference type="GO" id="GO:0000978">
    <property type="term" value="F:RNA polymerase II cis-regulatory region sequence-specific DNA binding"/>
    <property type="evidence" value="ECO:0007669"/>
    <property type="project" value="TreeGrafter"/>
</dbReference>
<dbReference type="SMART" id="SM00398">
    <property type="entry name" value="HMG"/>
    <property type="match status" value="1"/>
</dbReference>
<dbReference type="FunFam" id="1.10.30.10:FF:000008">
    <property type="entry name" value="transcription factor SOX-7"/>
    <property type="match status" value="1"/>
</dbReference>
<feature type="DNA-binding region" description="HMG box" evidence="5">
    <location>
        <begin position="115"/>
        <end position="183"/>
    </location>
</feature>
<evidence type="ECO:0000259" key="7">
    <source>
        <dbReference type="PROSITE" id="PS50118"/>
    </source>
</evidence>
<feature type="compositionally biased region" description="Low complexity" evidence="6">
    <location>
        <begin position="102"/>
        <end position="111"/>
    </location>
</feature>
<evidence type="ECO:0000256" key="2">
    <source>
        <dbReference type="ARBA" id="ARBA00023125"/>
    </source>
</evidence>
<dbReference type="AlphaFoldDB" id="A0AAJ7SZY8"/>
<organism evidence="9 10">
    <name type="scientific">Petromyzon marinus</name>
    <name type="common">Sea lamprey</name>
    <dbReference type="NCBI Taxonomy" id="7757"/>
    <lineage>
        <taxon>Eukaryota</taxon>
        <taxon>Metazoa</taxon>
        <taxon>Chordata</taxon>
        <taxon>Craniata</taxon>
        <taxon>Vertebrata</taxon>
        <taxon>Cyclostomata</taxon>
        <taxon>Hyperoartia</taxon>
        <taxon>Petromyzontiformes</taxon>
        <taxon>Petromyzontidae</taxon>
        <taxon>Petromyzon</taxon>
    </lineage>
</organism>
<feature type="compositionally biased region" description="Gly residues" evidence="6">
    <location>
        <begin position="69"/>
        <end position="79"/>
    </location>
</feature>
<protein>
    <submittedName>
        <fullName evidence="10">Transcription factor Sox-18-like</fullName>
    </submittedName>
</protein>
<keyword evidence="2 5" id="KW-0238">DNA-binding</keyword>
<keyword evidence="4 5" id="KW-0539">Nucleus</keyword>
<evidence type="ECO:0000256" key="4">
    <source>
        <dbReference type="ARBA" id="ARBA00023242"/>
    </source>
</evidence>
<dbReference type="InterPro" id="IPR009071">
    <property type="entry name" value="HMG_box_dom"/>
</dbReference>
<evidence type="ECO:0000313" key="10">
    <source>
        <dbReference type="RefSeq" id="XP_032808584.1"/>
    </source>
</evidence>
<evidence type="ECO:0000256" key="5">
    <source>
        <dbReference type="PROSITE-ProRule" id="PRU00267"/>
    </source>
</evidence>
<gene>
    <name evidence="10" type="primary">LOC116941541</name>
</gene>
<feature type="region of interest" description="Disordered" evidence="6">
    <location>
        <begin position="53"/>
        <end position="118"/>
    </location>
</feature>
<feature type="compositionally biased region" description="Basic residues" evidence="6">
    <location>
        <begin position="185"/>
        <end position="200"/>
    </location>
</feature>